<gene>
    <name evidence="1" type="ORF">GCM10010430_74330</name>
</gene>
<comment type="caution">
    <text evidence="1">The sequence shown here is derived from an EMBL/GenBank/DDBJ whole genome shotgun (WGS) entry which is preliminary data.</text>
</comment>
<sequence>MVSFAPGAWYGVAVGVRVGVMSGLEFRGLVEKVSVSVRGGVSGMGGSGLIDGRGSLSSASV</sequence>
<proteinExistence type="predicted"/>
<organism evidence="1 2">
    <name type="scientific">Kitasatospora cystarginea</name>
    <dbReference type="NCBI Taxonomy" id="58350"/>
    <lineage>
        <taxon>Bacteria</taxon>
        <taxon>Bacillati</taxon>
        <taxon>Actinomycetota</taxon>
        <taxon>Actinomycetes</taxon>
        <taxon>Kitasatosporales</taxon>
        <taxon>Streptomycetaceae</taxon>
        <taxon>Kitasatospora</taxon>
    </lineage>
</organism>
<accession>A0ABN3EZC4</accession>
<evidence type="ECO:0000313" key="2">
    <source>
        <dbReference type="Proteomes" id="UP001500305"/>
    </source>
</evidence>
<reference evidence="1 2" key="1">
    <citation type="journal article" date="2019" name="Int. J. Syst. Evol. Microbiol.">
        <title>The Global Catalogue of Microorganisms (GCM) 10K type strain sequencing project: providing services to taxonomists for standard genome sequencing and annotation.</title>
        <authorList>
            <consortium name="The Broad Institute Genomics Platform"/>
            <consortium name="The Broad Institute Genome Sequencing Center for Infectious Disease"/>
            <person name="Wu L."/>
            <person name="Ma J."/>
        </authorList>
    </citation>
    <scope>NUCLEOTIDE SEQUENCE [LARGE SCALE GENOMIC DNA]</scope>
    <source>
        <strain evidence="1 2">JCM 7356</strain>
    </source>
</reference>
<dbReference type="EMBL" id="BAAATR010000058">
    <property type="protein sequence ID" value="GAA2277571.1"/>
    <property type="molecule type" value="Genomic_DNA"/>
</dbReference>
<dbReference type="Proteomes" id="UP001500305">
    <property type="component" value="Unassembled WGS sequence"/>
</dbReference>
<keyword evidence="2" id="KW-1185">Reference proteome</keyword>
<name>A0ABN3EZC4_9ACTN</name>
<protein>
    <submittedName>
        <fullName evidence="1">Uncharacterized protein</fullName>
    </submittedName>
</protein>
<evidence type="ECO:0000313" key="1">
    <source>
        <dbReference type="EMBL" id="GAA2277571.1"/>
    </source>
</evidence>